<name>A0A0F9HAV3_9ZZZZ</name>
<comment type="caution">
    <text evidence="2">The sequence shown here is derived from an EMBL/GenBank/DDBJ whole genome shotgun (WGS) entry which is preliminary data.</text>
</comment>
<reference evidence="2" key="1">
    <citation type="journal article" date="2015" name="Nature">
        <title>Complex archaea that bridge the gap between prokaryotes and eukaryotes.</title>
        <authorList>
            <person name="Spang A."/>
            <person name="Saw J.H."/>
            <person name="Jorgensen S.L."/>
            <person name="Zaremba-Niedzwiedzka K."/>
            <person name="Martijn J."/>
            <person name="Lind A.E."/>
            <person name="van Eijk R."/>
            <person name="Schleper C."/>
            <person name="Guy L."/>
            <person name="Ettema T.J."/>
        </authorList>
    </citation>
    <scope>NUCLEOTIDE SEQUENCE</scope>
</reference>
<feature type="region of interest" description="Disordered" evidence="1">
    <location>
        <begin position="1"/>
        <end position="24"/>
    </location>
</feature>
<evidence type="ECO:0000256" key="1">
    <source>
        <dbReference type="SAM" id="MobiDB-lite"/>
    </source>
</evidence>
<evidence type="ECO:0000313" key="2">
    <source>
        <dbReference type="EMBL" id="KKM08170.1"/>
    </source>
</evidence>
<dbReference type="EMBL" id="LAZR01015609">
    <property type="protein sequence ID" value="KKM08170.1"/>
    <property type="molecule type" value="Genomic_DNA"/>
</dbReference>
<proteinExistence type="predicted"/>
<feature type="compositionally biased region" description="Polar residues" evidence="1">
    <location>
        <begin position="7"/>
        <end position="24"/>
    </location>
</feature>
<protein>
    <submittedName>
        <fullName evidence="2">Uncharacterized protein</fullName>
    </submittedName>
</protein>
<dbReference type="AlphaFoldDB" id="A0A0F9HAV3"/>
<sequence>MAYIPPSLSSYNASPPNDDGSQVDSNALRWSNVVTKIGNPLKTFAEAINTAVKNRFDFTPDYSKTDAETAADATIVAGKKEPGNVVRYENNITPGTTDMSTAIIDAHSIGVHVTYKDEAFLFKGTTNPDFTYGVTLQNASVVGTKAEDKEIMVFDDGRLVGLQHNHLELDETEIGSNAAITQGVLVSPPISRADIQSDIDIIAHWWQDFGLEYTRFGNGSNGNLKWYYWDWNHTDTVSVDGFRNDRRPLLGWYRGDDAIVLDWQCYWLREYGIRVVSLLPTARVDVSTWATPEDQFHWLFQLVTNVPNFQGLRYLWWGPFDGAGIQTQWEAIVDDIHTVYDNFYAIEIGGKQYPAMYCFEEDTLYTNLGGTDAAYISFCTAIADKFIALGYAGVALFVRHMKSEATVDRRDYEAVNCYHFAMDYGAHGSRIASSVVVPVVDDASTMAAMVNSWTPYQDKPAWVVSTSYVVGDLTTNRRRVYRSLTIHTSAAADEPGFGKNWKTDWARLTDFDKEIASVATSKYATDAHPSNGNNFWKADGATPAIFRKWLNKAIDLIRRHDLPKIVAVYNVSEPAEGGPGLQPNSADGFGYLEAVRQALAESSVSSKPLTPTPDTNRRVNYQFVGATTPIDGRYDEVILHTDANRTMTATPTIKPGTHGQKLRLSYQDISSSNSVVIQDNATLANSDLFLIATTLTLSNYDSVELTFDKDRGGWIQTGVLVNVL</sequence>
<gene>
    <name evidence="2" type="ORF">LCGC14_1726570</name>
</gene>
<organism evidence="2">
    <name type="scientific">marine sediment metagenome</name>
    <dbReference type="NCBI Taxonomy" id="412755"/>
    <lineage>
        <taxon>unclassified sequences</taxon>
        <taxon>metagenomes</taxon>
        <taxon>ecological metagenomes</taxon>
    </lineage>
</organism>
<accession>A0A0F9HAV3</accession>
<dbReference type="Gene3D" id="3.20.20.80">
    <property type="entry name" value="Glycosidases"/>
    <property type="match status" value="1"/>
</dbReference>